<comment type="caution">
    <text evidence="1">The sequence shown here is derived from an EMBL/GenBank/DDBJ whole genome shotgun (WGS) entry which is preliminary data.</text>
</comment>
<gene>
    <name evidence="1" type="ORF">HPB50_019030</name>
</gene>
<keyword evidence="2" id="KW-1185">Reference proteome</keyword>
<reference evidence="1" key="1">
    <citation type="submission" date="2020-05" db="EMBL/GenBank/DDBJ databases">
        <title>Large-scale comparative analyses of tick genomes elucidate their genetic diversity and vector capacities.</title>
        <authorList>
            <person name="Jia N."/>
            <person name="Wang J."/>
            <person name="Shi W."/>
            <person name="Du L."/>
            <person name="Sun Y."/>
            <person name="Zhan W."/>
            <person name="Jiang J."/>
            <person name="Wang Q."/>
            <person name="Zhang B."/>
            <person name="Ji P."/>
            <person name="Sakyi L.B."/>
            <person name="Cui X."/>
            <person name="Yuan T."/>
            <person name="Jiang B."/>
            <person name="Yang W."/>
            <person name="Lam T.T.-Y."/>
            <person name="Chang Q."/>
            <person name="Ding S."/>
            <person name="Wang X."/>
            <person name="Zhu J."/>
            <person name="Ruan X."/>
            <person name="Zhao L."/>
            <person name="Wei J."/>
            <person name="Que T."/>
            <person name="Du C."/>
            <person name="Cheng J."/>
            <person name="Dai P."/>
            <person name="Han X."/>
            <person name="Huang E."/>
            <person name="Gao Y."/>
            <person name="Liu J."/>
            <person name="Shao H."/>
            <person name="Ye R."/>
            <person name="Li L."/>
            <person name="Wei W."/>
            <person name="Wang X."/>
            <person name="Wang C."/>
            <person name="Yang T."/>
            <person name="Huo Q."/>
            <person name="Li W."/>
            <person name="Guo W."/>
            <person name="Chen H."/>
            <person name="Zhou L."/>
            <person name="Ni X."/>
            <person name="Tian J."/>
            <person name="Zhou Y."/>
            <person name="Sheng Y."/>
            <person name="Liu T."/>
            <person name="Pan Y."/>
            <person name="Xia L."/>
            <person name="Li J."/>
            <person name="Zhao F."/>
            <person name="Cao W."/>
        </authorList>
    </citation>
    <scope>NUCLEOTIDE SEQUENCE</scope>
    <source>
        <strain evidence="1">Hyas-2018</strain>
    </source>
</reference>
<evidence type="ECO:0000313" key="1">
    <source>
        <dbReference type="EMBL" id="KAH6947441.1"/>
    </source>
</evidence>
<sequence>MGWGDLGIYGHPARETPNLDKMASEGILFTDFYAASPVCSPSRAALLTGRLPIRNGFYTTNNHSRNAYVSPSVAGGIPKEELLIPEFLDEVGYRNMIIGKWLLGVVVRT</sequence>
<proteinExistence type="predicted"/>
<protein>
    <submittedName>
        <fullName evidence="1">Uncharacterized protein</fullName>
    </submittedName>
</protein>
<evidence type="ECO:0000313" key="2">
    <source>
        <dbReference type="Proteomes" id="UP000821845"/>
    </source>
</evidence>
<name>A0ACB7TMJ0_HYAAI</name>
<organism evidence="1 2">
    <name type="scientific">Hyalomma asiaticum</name>
    <name type="common">Tick</name>
    <dbReference type="NCBI Taxonomy" id="266040"/>
    <lineage>
        <taxon>Eukaryota</taxon>
        <taxon>Metazoa</taxon>
        <taxon>Ecdysozoa</taxon>
        <taxon>Arthropoda</taxon>
        <taxon>Chelicerata</taxon>
        <taxon>Arachnida</taxon>
        <taxon>Acari</taxon>
        <taxon>Parasitiformes</taxon>
        <taxon>Ixodida</taxon>
        <taxon>Ixodoidea</taxon>
        <taxon>Ixodidae</taxon>
        <taxon>Hyalomminae</taxon>
        <taxon>Hyalomma</taxon>
    </lineage>
</organism>
<dbReference type="EMBL" id="CM023481">
    <property type="protein sequence ID" value="KAH6947441.1"/>
    <property type="molecule type" value="Genomic_DNA"/>
</dbReference>
<dbReference type="Proteomes" id="UP000821845">
    <property type="component" value="Chromosome 1"/>
</dbReference>
<accession>A0ACB7TMJ0</accession>